<protein>
    <submittedName>
        <fullName evidence="1">Uncharacterized protein</fullName>
    </submittedName>
</protein>
<accession>A0A413PN25</accession>
<evidence type="ECO:0000313" key="1">
    <source>
        <dbReference type="EMBL" id="RGZ77424.1"/>
    </source>
</evidence>
<sequence length="62" mass="7086">MKVNGIDYPVIGMAKLEKLGCEVPLLDIPMMSDERWMELTNTPEQIELRRKYGIDQAGEFDG</sequence>
<name>A0A413PN25_9FIRM</name>
<dbReference type="RefSeq" id="WP_118329797.1">
    <property type="nucleotide sequence ID" value="NZ_JAQEEK010000004.1"/>
</dbReference>
<reference evidence="1 2" key="1">
    <citation type="submission" date="2018-08" db="EMBL/GenBank/DDBJ databases">
        <title>A genome reference for cultivated species of the human gut microbiota.</title>
        <authorList>
            <person name="Zou Y."/>
            <person name="Xue W."/>
            <person name="Luo G."/>
        </authorList>
    </citation>
    <scope>NUCLEOTIDE SEQUENCE [LARGE SCALE GENOMIC DNA]</scope>
    <source>
        <strain evidence="1 2">AM48-23BH</strain>
    </source>
</reference>
<dbReference type="EMBL" id="QSEP01000161">
    <property type="protein sequence ID" value="RGZ77424.1"/>
    <property type="molecule type" value="Genomic_DNA"/>
</dbReference>
<gene>
    <name evidence="1" type="ORF">DW972_14485</name>
</gene>
<organism evidence="1 2">
    <name type="scientific">Anaerobutyricum hallii</name>
    <dbReference type="NCBI Taxonomy" id="39488"/>
    <lineage>
        <taxon>Bacteria</taxon>
        <taxon>Bacillati</taxon>
        <taxon>Bacillota</taxon>
        <taxon>Clostridia</taxon>
        <taxon>Lachnospirales</taxon>
        <taxon>Lachnospiraceae</taxon>
        <taxon>Anaerobutyricum</taxon>
    </lineage>
</organism>
<dbReference type="Proteomes" id="UP000286561">
    <property type="component" value="Unassembled WGS sequence"/>
</dbReference>
<comment type="caution">
    <text evidence="1">The sequence shown here is derived from an EMBL/GenBank/DDBJ whole genome shotgun (WGS) entry which is preliminary data.</text>
</comment>
<evidence type="ECO:0000313" key="2">
    <source>
        <dbReference type="Proteomes" id="UP000286561"/>
    </source>
</evidence>
<dbReference type="AlphaFoldDB" id="A0A413PN25"/>
<proteinExistence type="predicted"/>